<accession>A0A4Y1RD79</accession>
<protein>
    <submittedName>
        <fullName evidence="1">Uncharacterized protein</fullName>
    </submittedName>
</protein>
<reference evidence="1" key="1">
    <citation type="journal article" date="2019" name="Science">
        <title>Mutation of a bHLH transcription factor allowed almond domestication.</title>
        <authorList>
            <person name="Sanchez-Perez R."/>
            <person name="Pavan S."/>
            <person name="Mazzeo R."/>
            <person name="Moldovan C."/>
            <person name="Aiese Cigliano R."/>
            <person name="Del Cueto J."/>
            <person name="Ricciardi F."/>
            <person name="Lotti C."/>
            <person name="Ricciardi L."/>
            <person name="Dicenta F."/>
            <person name="Lopez-Marques R.L."/>
            <person name="Lindberg Moller B."/>
        </authorList>
    </citation>
    <scope>NUCLEOTIDE SEQUENCE</scope>
</reference>
<gene>
    <name evidence="1" type="ORF">Prudu_012377</name>
</gene>
<name>A0A4Y1RD79_PRUDU</name>
<organism evidence="1">
    <name type="scientific">Prunus dulcis</name>
    <name type="common">Almond</name>
    <name type="synonym">Amygdalus dulcis</name>
    <dbReference type="NCBI Taxonomy" id="3755"/>
    <lineage>
        <taxon>Eukaryota</taxon>
        <taxon>Viridiplantae</taxon>
        <taxon>Streptophyta</taxon>
        <taxon>Embryophyta</taxon>
        <taxon>Tracheophyta</taxon>
        <taxon>Spermatophyta</taxon>
        <taxon>Magnoliopsida</taxon>
        <taxon>eudicotyledons</taxon>
        <taxon>Gunneridae</taxon>
        <taxon>Pentapetalae</taxon>
        <taxon>rosids</taxon>
        <taxon>fabids</taxon>
        <taxon>Rosales</taxon>
        <taxon>Rosaceae</taxon>
        <taxon>Amygdaloideae</taxon>
        <taxon>Amygdaleae</taxon>
        <taxon>Prunus</taxon>
    </lineage>
</organism>
<dbReference type="AlphaFoldDB" id="A0A4Y1RD79"/>
<sequence>MRKLEEYVIISIYWRMVYVPGTLQLNEERLLNGVGCNISLNKILVTGENSCYKVSAHTFDGD</sequence>
<proteinExistence type="predicted"/>
<evidence type="ECO:0000313" key="1">
    <source>
        <dbReference type="EMBL" id="BBH01956.1"/>
    </source>
</evidence>
<dbReference type="EMBL" id="AP019300">
    <property type="protein sequence ID" value="BBH01956.1"/>
    <property type="molecule type" value="Genomic_DNA"/>
</dbReference>